<evidence type="ECO:0000259" key="1">
    <source>
        <dbReference type="Pfam" id="PF07734"/>
    </source>
</evidence>
<feature type="domain" description="F-box associated beta-propeller type 1" evidence="1">
    <location>
        <begin position="30"/>
        <end position="111"/>
    </location>
</feature>
<organism evidence="2 3">
    <name type="scientific">Trifolium pratense</name>
    <name type="common">Red clover</name>
    <dbReference type="NCBI Taxonomy" id="57577"/>
    <lineage>
        <taxon>Eukaryota</taxon>
        <taxon>Viridiplantae</taxon>
        <taxon>Streptophyta</taxon>
        <taxon>Embryophyta</taxon>
        <taxon>Tracheophyta</taxon>
        <taxon>Spermatophyta</taxon>
        <taxon>Magnoliopsida</taxon>
        <taxon>eudicotyledons</taxon>
        <taxon>Gunneridae</taxon>
        <taxon>Pentapetalae</taxon>
        <taxon>rosids</taxon>
        <taxon>fabids</taxon>
        <taxon>Fabales</taxon>
        <taxon>Fabaceae</taxon>
        <taxon>Papilionoideae</taxon>
        <taxon>50 kb inversion clade</taxon>
        <taxon>NPAAA clade</taxon>
        <taxon>Hologalegina</taxon>
        <taxon>IRL clade</taxon>
        <taxon>Trifolieae</taxon>
        <taxon>Trifolium</taxon>
    </lineage>
</organism>
<reference evidence="2 3" key="1">
    <citation type="journal article" date="2014" name="Am. J. Bot.">
        <title>Genome assembly and annotation for red clover (Trifolium pratense; Fabaceae).</title>
        <authorList>
            <person name="Istvanek J."/>
            <person name="Jaros M."/>
            <person name="Krenek A."/>
            <person name="Repkova J."/>
        </authorList>
    </citation>
    <scope>NUCLEOTIDE SEQUENCE [LARGE SCALE GENOMIC DNA]</scope>
    <source>
        <strain evidence="3">cv. Tatra</strain>
        <tissue evidence="2">Young leaves</tissue>
    </source>
</reference>
<protein>
    <submittedName>
        <fullName evidence="2">F-box protein</fullName>
    </submittedName>
</protein>
<evidence type="ECO:0000313" key="3">
    <source>
        <dbReference type="Proteomes" id="UP000236291"/>
    </source>
</evidence>
<gene>
    <name evidence="2" type="ORF">L195_g036821</name>
</gene>
<evidence type="ECO:0000313" key="2">
    <source>
        <dbReference type="EMBL" id="PNX80810.1"/>
    </source>
</evidence>
<name>A0A2K3LQK1_TRIPR</name>
<dbReference type="Proteomes" id="UP000236291">
    <property type="component" value="Unassembled WGS sequence"/>
</dbReference>
<dbReference type="Pfam" id="PF07734">
    <property type="entry name" value="FBA_1"/>
    <property type="match status" value="1"/>
</dbReference>
<dbReference type="AlphaFoldDB" id="A0A2K3LQK1"/>
<dbReference type="InterPro" id="IPR006527">
    <property type="entry name" value="F-box-assoc_dom_typ1"/>
</dbReference>
<comment type="caution">
    <text evidence="2">The sequence shown here is derived from an EMBL/GenBank/DDBJ whole genome shotgun (WGS) entry which is preliminary data.</text>
</comment>
<sequence length="147" mass="17707">MRRIGLDHDVGDYMTFRPTHGCDFDVESQEDSSPFDYIWEIYSLRSNSLEKLDVDMDDHSIMENWGHLYMDGLSHWMCRRESRDTDNQTYMESFDWSSEVFRTTTPKHCVEFFNKDTEDYFKKLRAYFKMIDEFELPVEEVESLSDS</sequence>
<reference evidence="2 3" key="2">
    <citation type="journal article" date="2017" name="Front. Plant Sci.">
        <title>Gene Classification and Mining of Molecular Markers Useful in Red Clover (Trifolium pratense) Breeding.</title>
        <authorList>
            <person name="Istvanek J."/>
            <person name="Dluhosova J."/>
            <person name="Dluhos P."/>
            <person name="Patkova L."/>
            <person name="Nedelnik J."/>
            <person name="Repkova J."/>
        </authorList>
    </citation>
    <scope>NUCLEOTIDE SEQUENCE [LARGE SCALE GENOMIC DNA]</scope>
    <source>
        <strain evidence="3">cv. Tatra</strain>
        <tissue evidence="2">Young leaves</tissue>
    </source>
</reference>
<accession>A0A2K3LQK1</accession>
<proteinExistence type="predicted"/>
<dbReference type="EMBL" id="ASHM01038659">
    <property type="protein sequence ID" value="PNX80810.1"/>
    <property type="molecule type" value="Genomic_DNA"/>
</dbReference>